<dbReference type="PANTHER" id="PTHR31781:SF1">
    <property type="entry name" value="PROTEIN UNC-80 HOMOLOG"/>
    <property type="match status" value="1"/>
</dbReference>
<dbReference type="PANTHER" id="PTHR31781">
    <property type="entry name" value="UNC80"/>
    <property type="match status" value="1"/>
</dbReference>
<dbReference type="GO" id="GO:0034703">
    <property type="term" value="C:cation channel complex"/>
    <property type="evidence" value="ECO:0007669"/>
    <property type="project" value="TreeGrafter"/>
</dbReference>
<feature type="region of interest" description="Disordered" evidence="1">
    <location>
        <begin position="1994"/>
        <end position="2105"/>
    </location>
</feature>
<organism evidence="6 7">
    <name type="scientific">Globodera rostochiensis</name>
    <name type="common">Golden nematode worm</name>
    <name type="synonym">Heterodera rostochiensis</name>
    <dbReference type="NCBI Taxonomy" id="31243"/>
    <lineage>
        <taxon>Eukaryota</taxon>
        <taxon>Metazoa</taxon>
        <taxon>Ecdysozoa</taxon>
        <taxon>Nematoda</taxon>
        <taxon>Chromadorea</taxon>
        <taxon>Rhabditida</taxon>
        <taxon>Tylenchina</taxon>
        <taxon>Tylenchomorpha</taxon>
        <taxon>Tylenchoidea</taxon>
        <taxon>Heteroderidae</taxon>
        <taxon>Heteroderinae</taxon>
        <taxon>Globodera</taxon>
    </lineage>
</organism>
<keyword evidence="6" id="KW-1185">Reference proteome</keyword>
<evidence type="ECO:0000256" key="2">
    <source>
        <dbReference type="SAM" id="Phobius"/>
    </source>
</evidence>
<feature type="compositionally biased region" description="Polar residues" evidence="1">
    <location>
        <begin position="295"/>
        <end position="307"/>
    </location>
</feature>
<feature type="transmembrane region" description="Helical" evidence="2">
    <location>
        <begin position="2478"/>
        <end position="2496"/>
    </location>
</feature>
<feature type="transmembrane region" description="Helical" evidence="2">
    <location>
        <begin position="2578"/>
        <end position="2600"/>
    </location>
</feature>
<feature type="region of interest" description="Disordered" evidence="1">
    <location>
        <begin position="283"/>
        <end position="313"/>
    </location>
</feature>
<feature type="region of interest" description="Disordered" evidence="1">
    <location>
        <begin position="1369"/>
        <end position="1400"/>
    </location>
</feature>
<keyword evidence="2" id="KW-0472">Membrane</keyword>
<keyword evidence="2" id="KW-1133">Transmembrane helix</keyword>
<feature type="transmembrane region" description="Helical" evidence="2">
    <location>
        <begin position="2201"/>
        <end position="2222"/>
    </location>
</feature>
<dbReference type="Pfam" id="PF19040">
    <property type="entry name" value="SGNH"/>
    <property type="match status" value="1"/>
</dbReference>
<feature type="transmembrane region" description="Helical" evidence="2">
    <location>
        <begin position="2173"/>
        <end position="2195"/>
    </location>
</feature>
<feature type="transmembrane region" description="Helical" evidence="2">
    <location>
        <begin position="2508"/>
        <end position="2528"/>
    </location>
</feature>
<feature type="transmembrane region" description="Helical" evidence="2">
    <location>
        <begin position="2548"/>
        <end position="2566"/>
    </location>
</feature>
<dbReference type="WBParaSite" id="Gr19_v10_g17113.t1">
    <property type="protein sequence ID" value="Gr19_v10_g17113.t1"/>
    <property type="gene ID" value="Gr19_v10_g17113"/>
</dbReference>
<evidence type="ECO:0000313" key="6">
    <source>
        <dbReference type="Proteomes" id="UP000887572"/>
    </source>
</evidence>
<feature type="domain" description="Protein UNC80 C-terminal" evidence="5">
    <location>
        <begin position="766"/>
        <end position="1910"/>
    </location>
</feature>
<protein>
    <submittedName>
        <fullName evidence="7">Uncharacterized protein</fullName>
    </submittedName>
</protein>
<sequence>MLPFGFVGEMLQVPYTANSSPLPAPSGGSSLSSTLRRFASRTRLFSRVDHRYHRAYVSMTQAEDDEEEPTAQPFEGSADGDRKPLVPKGVSSTAPLRKSTRSAPSTASRSTRRTSVRRLAQGRQRLLKRNSPSGGVLQTPPPTATLQQQQQPSIDAIGSTKKRESLRLRKVSKTQPPPPMSTSMPMEQEWAEQQQQVNRDQHTENVPPVVRRFTTDETAGNARPDSTVPSGVRVVSFVQRRRRTASFKSRVSRPPNWRHSMRVGRTATLADDEATADLLKDTRRAPQRQQQQQQSKVSMSLQCQQHSPPEAPRSPVFMLSIARKANIGGGGRLQVTQHSQQQQHSPERFSSSTTATSAVAIQQQRQQQQQLADAAEEEDEEEMYKNMPWLCTLLQFVQKMDFDCSHEQFCTKWCFERIYRQCQRLFEALMVVYGQTTADGRLDRRQQFIERWQNSQQREAKKRHSSNPPRRESANVRQSGVDRMPLALRGLIIEKLSEIEENRAKKAEETDQSVNPSELRLRRPPQIVNFVRVQMLGLVHAPLSALLKGVVVLKADQLIPSVRIAWTLLIASDDANLVATAAALFICCAVKCPQECTNLMAAELASADPSVRTSAVLRFFVLWRQRYHVWLKMEDGSQLIFKIPPPSIDFTLPSPSIGLSQLPVVDPPWMPPVKTKVEELSLKEEEQSTSQTIMTMTRTRRKQKQEMVRKAIRRADERQRELREQFPLRATAVVQQVAYEPALFQHQLTSADSSQVDDPVLLDSVHQARQVVPVAQPLFPSSILSVVPTIVELLDDPQVDGSGISVGETCRRVIWSCLVEDTALFLRHFFEKLTNRPKQEYLLALLRRLVLSFRPLPSQTAHTLLNALFGLAMFYVRTPGEGSDRSLALALSMCWLVVPFVHGLYFKDLKQTLKKEQCDQAIMVTANVPSAKKVIVHGPDSQQGGIPTQFPVLEDTQFQHLLADSIEFYNISAEEADQHFLYDPKTFMLHNPNAYVRDFYFFHRSFYPQLQLVRLDAPQAQQRIREHAVQQKLIETGKVLLTHNALRHSHEAVIPQRIFFLHDEFTHLPSFPRRAVETCFGMYQGTSGEELQTMDALHKFAWSKLIANMFEKMENAFMFGDLHLFINVINGIMIIHCEDVLILRRCMAAYLGMSIHFNSLFASQGFSLIMPTILRCYSQRQPNRLFTQVVEFVCKQFYVLHPNPMRVKAKYLFALLLAMEQMNEPVDQLDILAMLPHPKPLQALDLCYRDEPSTFNFLTDAMASCVTICAFAPETRRAHQMLLCMQSLLPHLIRHMEEETSQRQQQAAALAALKLELSAFATLSVELRALVNSCEALARGPTRSFDLAASAGGSAGAAEAGTVLLAPAASNQSHAAEQQRRGRSLGGGGTDSPQFFDPPTIVEDEVSRPQQSTASAKTEKKVTVSGWADGTTAAAADNEALKEQFRGPRDALLTLCSMFVRLGSDRLKELGRLSAGLDHSRGGMPELFDHKCHVKLSEVAVALLKLAPYDGKTLSCGGLRHYFTDVMPVIDWSVETNRSAVNIILRRLDKTIAKIAKRPSTRRRANWGAISFWLVGLQQTLLNSPYIAHLHSLKTITLLCLRLTLGDPFGTLDDQTVQAFTLSTQQNSAGPGSAYLSSVQAPQTVLSPHTPPESFCSVVLRLTSFLMTTLGQLVFSLELICSADNIGPLADRPEAILCQFLIPLFLRAAISGKEAPQFRTKDLNFCLNLIQNAISTPSLAKQSVAPAMSGSSLATSLMRDSAGGRQGSVSVTDRGGYSATVSTARIMRDSVVQTVMLALKVIVIAFHKQLTITQWMRIARIVRELVAKKGGGAALSPFLKFMLGANLPIAELLQSIVQNRLNQRTVNDVDTAWVGELRERIARIRSDPVRKAHFAQLRSLHRELHLLREDFVMRNLEIPRSHTPTIGGELHSDSGSSQGVGTGAVAVRGESTARRLSSSALGKLRWIQSKAGDSERSQGPKVSLTGTLHDSTIVEDAEDENASGDGGEGAADVGRRERRSLGMFRSVRRLRKPRLASLEGGSSSRDSAMPSTGGMELGEVGGSAAYSHRSSSLKRGGRHDERQPGKGAENSPTGAMSTPSQISINKLDGERPRVVSFSTPRHSSVSQTISEADSDGTVEFCITSTKHLECRNWKKSIDIITQMSLFCSTTAPIYGPCVLGLQLIGVYAIILFHIWPSEFCNGFMGVDILFVVFGFLMSIKLVELYNDAGNNNTVTLVPASTSSANNSLSYYDKFLPRFVYEIRRFYYIEFTQIIPLNLTLILGSLVGGFVFFLDDEMEQLRKDSLWALCFGTNHQLTDVDWTFDLIGISQPRPLLHLWAICVKIQFVLALSPPVLLLVRLKSGTKSASFKCQIVQLSALFLLLILPSFLFWLSSTSKSVMMGWACSRAWQFLLGTMSALIANQNRRPKCQINATEQSKKCLLFSIIVEHLLFYLAAVCLGVVFFLPSVFWPPFFQYKTILTISISALTAFLLYFFINRLKQKIPLSALSQWLFVNFGQFPLFCFLFHQPLAVFLRSFLTVSQLNIFEGFLAILLITLSSLLVQQIFHKLFANIRQQKCFSSLCVYLIIFGYAFCALFAIAPGTIRLNQKRKNETPIPIFDEAQHKVQFWPLDVDSVRKFLEQLQTEAYQNELSPLLNSFAKVKINEMLKNSFTFDTDIPGTSADLFVHENEMAEDNRHVKRIYEWMLKGNGTRRVLLFGNSHAQVAWREVETSLEGNFSWLHVVSVPGCMPLFENDWRTIYGIRCSQTVKGLLKVAEKTLPDFLFLIFRWYDDLQPQGEPTNLELDPNLNEMQSFMDKLQRFVSGRIFISAPNLQFDTEISHQLAKRIWQNNSLEGLNKNYSKHLEENNSSYQRLGRLRCAKCSVFDLAKEFCWDGICHAFEPGSQLAYFSDRNHLSFLGRLKARETFAKIARSIEEGGERK</sequence>
<proteinExistence type="predicted"/>
<dbReference type="Pfam" id="PF19424">
    <property type="entry name" value="UNC80"/>
    <property type="match status" value="1"/>
</dbReference>
<dbReference type="GO" id="GO:0005261">
    <property type="term" value="F:monoatomic cation channel activity"/>
    <property type="evidence" value="ECO:0007669"/>
    <property type="project" value="TreeGrafter"/>
</dbReference>
<feature type="region of interest" description="Disordered" evidence="1">
    <location>
        <begin position="1970"/>
        <end position="1989"/>
    </location>
</feature>
<accession>A0A914HGC1</accession>
<name>A0A914HGC1_GLORO</name>
<feature type="transmembrane region" description="Helical" evidence="2">
    <location>
        <begin position="2400"/>
        <end position="2421"/>
    </location>
</feature>
<feature type="compositionally biased region" description="Polar residues" evidence="1">
    <location>
        <begin position="2090"/>
        <end position="2104"/>
    </location>
</feature>
<dbReference type="InterPro" id="IPR043968">
    <property type="entry name" value="SGNH"/>
</dbReference>
<evidence type="ECO:0000313" key="7">
    <source>
        <dbReference type="WBParaSite" id="Gr19_v10_g17113.t1"/>
    </source>
</evidence>
<dbReference type="GO" id="GO:0055080">
    <property type="term" value="P:monoatomic cation homeostasis"/>
    <property type="evidence" value="ECO:0007669"/>
    <property type="project" value="TreeGrafter"/>
</dbReference>
<evidence type="ECO:0000259" key="5">
    <source>
        <dbReference type="Pfam" id="PF20262"/>
    </source>
</evidence>
<feature type="transmembrane region" description="Helical" evidence="2">
    <location>
        <begin position="2372"/>
        <end position="2394"/>
    </location>
</feature>
<evidence type="ECO:0000259" key="3">
    <source>
        <dbReference type="Pfam" id="PF19040"/>
    </source>
</evidence>
<feature type="region of interest" description="Disordered" evidence="1">
    <location>
        <begin position="59"/>
        <end position="184"/>
    </location>
</feature>
<reference evidence="7" key="1">
    <citation type="submission" date="2022-11" db="UniProtKB">
        <authorList>
            <consortium name="WormBaseParasite"/>
        </authorList>
    </citation>
    <scope>IDENTIFICATION</scope>
</reference>
<feature type="region of interest" description="Disordered" evidence="1">
    <location>
        <begin position="1923"/>
        <end position="1943"/>
    </location>
</feature>
<keyword evidence="2" id="KW-0812">Transmembrane</keyword>
<feature type="compositionally biased region" description="Polar residues" evidence="1">
    <location>
        <begin position="2040"/>
        <end position="2050"/>
    </location>
</feature>
<evidence type="ECO:0000259" key="4">
    <source>
        <dbReference type="Pfam" id="PF19424"/>
    </source>
</evidence>
<feature type="domain" description="SGNH" evidence="3">
    <location>
        <begin position="2709"/>
        <end position="2929"/>
    </location>
</feature>
<dbReference type="InterPro" id="IPR045852">
    <property type="entry name" value="UNC80_central"/>
</dbReference>
<feature type="compositionally biased region" description="Low complexity" evidence="1">
    <location>
        <begin position="337"/>
        <end position="373"/>
    </location>
</feature>
<feature type="domain" description="Protein UNC80 central region" evidence="4">
    <location>
        <begin position="224"/>
        <end position="745"/>
    </location>
</feature>
<evidence type="ECO:0000256" key="1">
    <source>
        <dbReference type="SAM" id="MobiDB-lite"/>
    </source>
</evidence>
<dbReference type="GO" id="GO:0030424">
    <property type="term" value="C:axon"/>
    <property type="evidence" value="ECO:0007669"/>
    <property type="project" value="TreeGrafter"/>
</dbReference>
<dbReference type="Pfam" id="PF20262">
    <property type="entry name" value="UNC80_C"/>
    <property type="match status" value="1"/>
</dbReference>
<feature type="transmembrane region" description="Helical" evidence="2">
    <location>
        <begin position="2441"/>
        <end position="2466"/>
    </location>
</feature>
<feature type="region of interest" description="Disordered" evidence="1">
    <location>
        <begin position="453"/>
        <end position="478"/>
    </location>
</feature>
<dbReference type="InterPro" id="IPR046460">
    <property type="entry name" value="UNC80_C"/>
</dbReference>
<feature type="transmembrane region" description="Helical" evidence="2">
    <location>
        <begin position="2273"/>
        <end position="2293"/>
    </location>
</feature>
<feature type="region of interest" description="Disordered" evidence="1">
    <location>
        <begin position="331"/>
        <end position="379"/>
    </location>
</feature>
<dbReference type="Proteomes" id="UP000887572">
    <property type="component" value="Unplaced"/>
</dbReference>